<evidence type="ECO:0000313" key="2">
    <source>
        <dbReference type="EMBL" id="KAF2272020.1"/>
    </source>
</evidence>
<dbReference type="Proteomes" id="UP000800097">
    <property type="component" value="Unassembled WGS sequence"/>
</dbReference>
<protein>
    <submittedName>
        <fullName evidence="2">Uncharacterized protein</fullName>
    </submittedName>
</protein>
<sequence>MLQPYESDSFGVGAVFPRVECRPNSNQSTPTTCKKVHSEIKQSDSQIWKDKRSFPILDGDRPSLTSVSRSKNSIYLSRDPRSGSSETSALVYPCTTLTTAVASILRFVCLFRIISASQATCIATLPIAMQHVRVEPASSRSIASVSHSYDNSGEEPSGTPHE</sequence>
<evidence type="ECO:0000313" key="3">
    <source>
        <dbReference type="Proteomes" id="UP000800097"/>
    </source>
</evidence>
<feature type="region of interest" description="Disordered" evidence="1">
    <location>
        <begin position="59"/>
        <end position="87"/>
    </location>
</feature>
<keyword evidence="3" id="KW-1185">Reference proteome</keyword>
<evidence type="ECO:0000256" key="1">
    <source>
        <dbReference type="SAM" id="MobiDB-lite"/>
    </source>
</evidence>
<dbReference type="EMBL" id="ML986528">
    <property type="protein sequence ID" value="KAF2272020.1"/>
    <property type="molecule type" value="Genomic_DNA"/>
</dbReference>
<dbReference type="AlphaFoldDB" id="A0A6A6J609"/>
<gene>
    <name evidence="2" type="ORF">EI97DRAFT_237088</name>
</gene>
<proteinExistence type="predicted"/>
<name>A0A6A6J609_WESOR</name>
<accession>A0A6A6J609</accession>
<dbReference type="RefSeq" id="XP_033649559.1">
    <property type="nucleotide sequence ID" value="XM_033794010.1"/>
</dbReference>
<organism evidence="2 3">
    <name type="scientific">Westerdykella ornata</name>
    <dbReference type="NCBI Taxonomy" id="318751"/>
    <lineage>
        <taxon>Eukaryota</taxon>
        <taxon>Fungi</taxon>
        <taxon>Dikarya</taxon>
        <taxon>Ascomycota</taxon>
        <taxon>Pezizomycotina</taxon>
        <taxon>Dothideomycetes</taxon>
        <taxon>Pleosporomycetidae</taxon>
        <taxon>Pleosporales</taxon>
        <taxon>Sporormiaceae</taxon>
        <taxon>Westerdykella</taxon>
    </lineage>
</organism>
<feature type="compositionally biased region" description="Polar residues" evidence="1">
    <location>
        <begin position="63"/>
        <end position="75"/>
    </location>
</feature>
<reference evidence="2" key="1">
    <citation type="journal article" date="2020" name="Stud. Mycol.">
        <title>101 Dothideomycetes genomes: a test case for predicting lifestyles and emergence of pathogens.</title>
        <authorList>
            <person name="Haridas S."/>
            <person name="Albert R."/>
            <person name="Binder M."/>
            <person name="Bloem J."/>
            <person name="Labutti K."/>
            <person name="Salamov A."/>
            <person name="Andreopoulos B."/>
            <person name="Baker S."/>
            <person name="Barry K."/>
            <person name="Bills G."/>
            <person name="Bluhm B."/>
            <person name="Cannon C."/>
            <person name="Castanera R."/>
            <person name="Culley D."/>
            <person name="Daum C."/>
            <person name="Ezra D."/>
            <person name="Gonzalez J."/>
            <person name="Henrissat B."/>
            <person name="Kuo A."/>
            <person name="Liang C."/>
            <person name="Lipzen A."/>
            <person name="Lutzoni F."/>
            <person name="Magnuson J."/>
            <person name="Mondo S."/>
            <person name="Nolan M."/>
            <person name="Ohm R."/>
            <person name="Pangilinan J."/>
            <person name="Park H.-J."/>
            <person name="Ramirez L."/>
            <person name="Alfaro M."/>
            <person name="Sun H."/>
            <person name="Tritt A."/>
            <person name="Yoshinaga Y."/>
            <person name="Zwiers L.-H."/>
            <person name="Turgeon B."/>
            <person name="Goodwin S."/>
            <person name="Spatafora J."/>
            <person name="Crous P."/>
            <person name="Grigoriev I."/>
        </authorList>
    </citation>
    <scope>NUCLEOTIDE SEQUENCE</scope>
    <source>
        <strain evidence="2">CBS 379.55</strain>
    </source>
</reference>
<feature type="region of interest" description="Disordered" evidence="1">
    <location>
        <begin position="142"/>
        <end position="162"/>
    </location>
</feature>
<dbReference type="GeneID" id="54547185"/>